<proteinExistence type="predicted"/>
<dbReference type="Proteomes" id="UP000067461">
    <property type="component" value="Chromosome"/>
</dbReference>
<organism evidence="10 11">
    <name type="scientific">Serpentinimonas raichei</name>
    <dbReference type="NCBI Taxonomy" id="1458425"/>
    <lineage>
        <taxon>Bacteria</taxon>
        <taxon>Pseudomonadati</taxon>
        <taxon>Pseudomonadota</taxon>
        <taxon>Betaproteobacteria</taxon>
        <taxon>Burkholderiales</taxon>
        <taxon>Comamonadaceae</taxon>
        <taxon>Serpentinimonas</taxon>
    </lineage>
</organism>
<dbReference type="HOGENOM" id="CLU_028799_0_0_4"/>
<evidence type="ECO:0000256" key="7">
    <source>
        <dbReference type="ARBA" id="ARBA00022989"/>
    </source>
</evidence>
<feature type="transmembrane region" description="Helical" evidence="9">
    <location>
        <begin position="97"/>
        <end position="124"/>
    </location>
</feature>
<dbReference type="AlphaFoldDB" id="A0A060NHP0"/>
<dbReference type="OrthoDB" id="9778062at2"/>
<keyword evidence="4" id="KW-1003">Cell membrane</keyword>
<evidence type="ECO:0000256" key="1">
    <source>
        <dbReference type="ARBA" id="ARBA00004429"/>
    </source>
</evidence>
<feature type="transmembrane region" description="Helical" evidence="9">
    <location>
        <begin position="52"/>
        <end position="76"/>
    </location>
</feature>
<feature type="transmembrane region" description="Helical" evidence="9">
    <location>
        <begin position="12"/>
        <end position="32"/>
    </location>
</feature>
<sequence length="369" mass="41391">MLFHSSLRRELARSFGATLLVLLVIVVTMLLIRTLGQADQGRINPQEIVLVLTYTVVGRLPIVLTIALFIAVASTLTRMHRESEMVIWYSSGRGLAAFLRPVFHFAWPVLAVIALMVLLVWPWANQQAEQLRDRFQQRGALERVQAGQFMESADGRRVFFIEQDPQQPTMARNIFVYSTETDGSRILISAASGRVESIDQQQWLQVNHGQRLLFDRPGQPGQVQVSEFASYRILIDQPALPAGVAQGLKSRPTWTLFTDPSPANQGELAWRIGLALAAFNFVLMALALSTSNPRANKSGNVLFLLFGFIFYYNLMTMGQRWIGTGEVSALAFMLALHGGVGAACALWLAKRHWGWELNWTRPWWRAAPA</sequence>
<keyword evidence="5" id="KW-0997">Cell inner membrane</keyword>
<dbReference type="KEGG" id="cbaa:SRAA_0416"/>
<keyword evidence="3" id="KW-0813">Transport</keyword>
<evidence type="ECO:0000313" key="11">
    <source>
        <dbReference type="Proteomes" id="UP000067461"/>
    </source>
</evidence>
<feature type="transmembrane region" description="Helical" evidence="9">
    <location>
        <begin position="301"/>
        <end position="322"/>
    </location>
</feature>
<dbReference type="InterPro" id="IPR005495">
    <property type="entry name" value="LptG/LptF_permease"/>
</dbReference>
<dbReference type="PANTHER" id="PTHR33529:SF7">
    <property type="entry name" value="LIPOPOLYSACCHARIDE EXPORT SYSTEM PERMEASE PROTEIN LPTF"/>
    <property type="match status" value="1"/>
</dbReference>
<keyword evidence="7 9" id="KW-1133">Transmembrane helix</keyword>
<evidence type="ECO:0000256" key="3">
    <source>
        <dbReference type="ARBA" id="ARBA00022448"/>
    </source>
</evidence>
<comment type="subcellular location">
    <subcellularLocation>
        <location evidence="1">Cell inner membrane</location>
        <topology evidence="1">Multi-pass membrane protein</topology>
    </subcellularLocation>
</comment>
<protein>
    <recommendedName>
        <fullName evidence="2">Lipopolysaccharide export system permease protein LptF</fullName>
    </recommendedName>
</protein>
<evidence type="ECO:0000256" key="6">
    <source>
        <dbReference type="ARBA" id="ARBA00022692"/>
    </source>
</evidence>
<dbReference type="SUPFAM" id="SSF81665">
    <property type="entry name" value="Calcium ATPase, transmembrane domain M"/>
    <property type="match status" value="1"/>
</dbReference>
<evidence type="ECO:0000256" key="4">
    <source>
        <dbReference type="ARBA" id="ARBA00022475"/>
    </source>
</evidence>
<dbReference type="STRING" id="1458425.SRAA_0416"/>
<dbReference type="GO" id="GO:0015920">
    <property type="term" value="P:lipopolysaccharide transport"/>
    <property type="evidence" value="ECO:0007669"/>
    <property type="project" value="TreeGrafter"/>
</dbReference>
<keyword evidence="8 9" id="KW-0472">Membrane</keyword>
<keyword evidence="11" id="KW-1185">Reference proteome</keyword>
<name>A0A060NHP0_9BURK</name>
<feature type="transmembrane region" description="Helical" evidence="9">
    <location>
        <begin position="328"/>
        <end position="349"/>
    </location>
</feature>
<evidence type="ECO:0000256" key="5">
    <source>
        <dbReference type="ARBA" id="ARBA00022519"/>
    </source>
</evidence>
<dbReference type="GO" id="GO:0055085">
    <property type="term" value="P:transmembrane transport"/>
    <property type="evidence" value="ECO:0007669"/>
    <property type="project" value="InterPro"/>
</dbReference>
<keyword evidence="6 9" id="KW-0812">Transmembrane</keyword>
<dbReference type="EMBL" id="AP014568">
    <property type="protein sequence ID" value="BAO80270.1"/>
    <property type="molecule type" value="Genomic_DNA"/>
</dbReference>
<dbReference type="NCBIfam" id="TIGR04407">
    <property type="entry name" value="LptF_YjgP"/>
    <property type="match status" value="1"/>
</dbReference>
<dbReference type="PANTHER" id="PTHR33529">
    <property type="entry name" value="SLR0882 PROTEIN-RELATED"/>
    <property type="match status" value="1"/>
</dbReference>
<evidence type="ECO:0000256" key="2">
    <source>
        <dbReference type="ARBA" id="ARBA00014213"/>
    </source>
</evidence>
<dbReference type="Pfam" id="PF03739">
    <property type="entry name" value="LptF_LptG"/>
    <property type="match status" value="1"/>
</dbReference>
<reference evidence="10 11" key="1">
    <citation type="journal article" date="2014" name="Nat. Commun.">
        <title>Physiological and genomic features of highly alkaliphilic hydrogen-utilizing Betaproteobacteria from a continental serpentinizing site.</title>
        <authorList>
            <person name="Suzuki S."/>
            <person name="Kuenen J.G."/>
            <person name="Schipper K."/>
            <person name="van der Velde S."/>
            <person name="Ishii S."/>
            <person name="Wu A."/>
            <person name="Sorokin D.Y."/>
            <person name="Tenney A."/>
            <person name="Meng X.Y."/>
            <person name="Morrill P.L."/>
            <person name="Kamagata Y."/>
            <person name="Muyzer G."/>
            <person name="Nealson K.H."/>
        </authorList>
    </citation>
    <scope>NUCLEOTIDE SEQUENCE [LARGE SCALE GENOMIC DNA]</scope>
    <source>
        <strain evidence="10 11">A1</strain>
    </source>
</reference>
<dbReference type="InterPro" id="IPR023298">
    <property type="entry name" value="ATPase_P-typ_TM_dom_sf"/>
</dbReference>
<feature type="transmembrane region" description="Helical" evidence="9">
    <location>
        <begin position="268"/>
        <end position="289"/>
    </location>
</feature>
<dbReference type="InterPro" id="IPR030922">
    <property type="entry name" value="LptF"/>
</dbReference>
<dbReference type="GO" id="GO:0043190">
    <property type="term" value="C:ATP-binding cassette (ABC) transporter complex"/>
    <property type="evidence" value="ECO:0007669"/>
    <property type="project" value="InterPro"/>
</dbReference>
<evidence type="ECO:0000256" key="8">
    <source>
        <dbReference type="ARBA" id="ARBA00023136"/>
    </source>
</evidence>
<dbReference type="RefSeq" id="WP_045530684.1">
    <property type="nucleotide sequence ID" value="NZ_AP014568.1"/>
</dbReference>
<evidence type="ECO:0000256" key="9">
    <source>
        <dbReference type="SAM" id="Phobius"/>
    </source>
</evidence>
<evidence type="ECO:0000313" key="10">
    <source>
        <dbReference type="EMBL" id="BAO80270.1"/>
    </source>
</evidence>
<gene>
    <name evidence="10" type="ORF">SRAA_0416</name>
</gene>
<accession>A0A060NHP0</accession>